<dbReference type="PANTHER" id="PTHR14611:SF4">
    <property type="entry name" value="TECTONIC-3"/>
    <property type="match status" value="1"/>
</dbReference>
<proteinExistence type="predicted"/>
<protein>
    <submittedName>
        <fullName evidence="1">Uncharacterized protein</fullName>
    </submittedName>
</protein>
<comment type="caution">
    <text evidence="1">The sequence shown here is derived from an EMBL/GenBank/DDBJ whole genome shotgun (WGS) entry which is preliminary data.</text>
</comment>
<keyword evidence="2" id="KW-1185">Reference proteome</keyword>
<dbReference type="AlphaFoldDB" id="A0AAV6YKA6"/>
<accession>A0AAV6YKA6</accession>
<dbReference type="InterPro" id="IPR040354">
    <property type="entry name" value="TCTN1-3"/>
</dbReference>
<gene>
    <name evidence="1" type="ORF">GDO81_019587</name>
</gene>
<dbReference type="GO" id="GO:0060271">
    <property type="term" value="P:cilium assembly"/>
    <property type="evidence" value="ECO:0007669"/>
    <property type="project" value="TreeGrafter"/>
</dbReference>
<sequence length="106" mass="11048">MFRNNAPYSSTVLGAAPAQLLCVSAADASLNYFVTPQKVDAGNFSSVSDPYRGASFSPASARTPAFSSFYQSGDPVLTLSTSNVLGVMRLPGPLGDQRLCTDPNPA</sequence>
<evidence type="ECO:0000313" key="1">
    <source>
        <dbReference type="EMBL" id="KAG8534426.1"/>
    </source>
</evidence>
<dbReference type="GO" id="GO:0007224">
    <property type="term" value="P:smoothened signaling pathway"/>
    <property type="evidence" value="ECO:0007669"/>
    <property type="project" value="TreeGrafter"/>
</dbReference>
<evidence type="ECO:0000313" key="2">
    <source>
        <dbReference type="Proteomes" id="UP000824782"/>
    </source>
</evidence>
<name>A0AAV6YKA6_ENGPU</name>
<reference evidence="1" key="1">
    <citation type="thesis" date="2020" institute="ProQuest LLC" country="789 East Eisenhower Parkway, Ann Arbor, MI, USA">
        <title>Comparative Genomics and Chromosome Evolution.</title>
        <authorList>
            <person name="Mudd A.B."/>
        </authorList>
    </citation>
    <scope>NUCLEOTIDE SEQUENCE</scope>
    <source>
        <strain evidence="1">237g6f4</strain>
        <tissue evidence="1">Blood</tissue>
    </source>
</reference>
<feature type="non-terminal residue" evidence="1">
    <location>
        <position position="106"/>
    </location>
</feature>
<dbReference type="PANTHER" id="PTHR14611">
    <property type="entry name" value="TECTONIC FAMILY MEMBER"/>
    <property type="match status" value="1"/>
</dbReference>
<dbReference type="Proteomes" id="UP000824782">
    <property type="component" value="Unassembled WGS sequence"/>
</dbReference>
<organism evidence="1 2">
    <name type="scientific">Engystomops pustulosus</name>
    <name type="common">Tungara frog</name>
    <name type="synonym">Physalaemus pustulosus</name>
    <dbReference type="NCBI Taxonomy" id="76066"/>
    <lineage>
        <taxon>Eukaryota</taxon>
        <taxon>Metazoa</taxon>
        <taxon>Chordata</taxon>
        <taxon>Craniata</taxon>
        <taxon>Vertebrata</taxon>
        <taxon>Euteleostomi</taxon>
        <taxon>Amphibia</taxon>
        <taxon>Batrachia</taxon>
        <taxon>Anura</taxon>
        <taxon>Neobatrachia</taxon>
        <taxon>Hyloidea</taxon>
        <taxon>Leptodactylidae</taxon>
        <taxon>Leiuperinae</taxon>
        <taxon>Engystomops</taxon>
    </lineage>
</organism>
<dbReference type="EMBL" id="WNYA01107648">
    <property type="protein sequence ID" value="KAG8534426.1"/>
    <property type="molecule type" value="Genomic_DNA"/>
</dbReference>